<sequence length="262" mass="27881">MEALYFMVSFIASVAGAICGIGGGVIIKPVLDCFHIASVSTISFLSSCTVLSMSFYSVGRSFIARDSKVDAAIGTPLAVGAASGGLLGKYLFGCMKALSHNAETVGAAQSICLAIITLGTLIYTIYKDRIPTMRLNNKTACVVIGLFLGVMSSFLGIGGGPINLVVLFFFFSMDTKTAAQNSLYIILVSQIFSIIFTLMTHTVPDFDPLSLTVMVFGGIAGGVLGRILNKRINNKTVNNLFLALMGIIIFISGYNIYRFLTI</sequence>
<feature type="transmembrane region" description="Helical" evidence="6">
    <location>
        <begin position="34"/>
        <end position="59"/>
    </location>
</feature>
<keyword evidence="3 6" id="KW-0812">Transmembrane</keyword>
<comment type="subcellular location">
    <subcellularLocation>
        <location evidence="6">Cell membrane</location>
        <topology evidence="6">Multi-pass membrane protein</topology>
    </subcellularLocation>
    <subcellularLocation>
        <location evidence="1">Membrane</location>
        <topology evidence="1">Multi-pass membrane protein</topology>
    </subcellularLocation>
</comment>
<dbReference type="InterPro" id="IPR002781">
    <property type="entry name" value="TM_pro_TauE-like"/>
</dbReference>
<dbReference type="Pfam" id="PF01925">
    <property type="entry name" value="TauE"/>
    <property type="match status" value="1"/>
</dbReference>
<keyword evidence="8" id="KW-1185">Reference proteome</keyword>
<feature type="transmembrane region" description="Helical" evidence="6">
    <location>
        <begin position="209"/>
        <end position="228"/>
    </location>
</feature>
<organism evidence="7 8">
    <name type="scientific">Caproiciproducens galactitolivorans</name>
    <dbReference type="NCBI Taxonomy" id="642589"/>
    <lineage>
        <taxon>Bacteria</taxon>
        <taxon>Bacillati</taxon>
        <taxon>Bacillota</taxon>
        <taxon>Clostridia</taxon>
        <taxon>Eubacteriales</taxon>
        <taxon>Acutalibacteraceae</taxon>
        <taxon>Caproiciproducens</taxon>
    </lineage>
</organism>
<feature type="transmembrane region" description="Helical" evidence="6">
    <location>
        <begin position="104"/>
        <end position="126"/>
    </location>
</feature>
<evidence type="ECO:0000313" key="8">
    <source>
        <dbReference type="Proteomes" id="UP001082703"/>
    </source>
</evidence>
<comment type="similarity">
    <text evidence="2 6">Belongs to the 4-toluene sulfonate uptake permease (TSUP) (TC 2.A.102) family.</text>
</comment>
<dbReference type="EMBL" id="JAPOHA010000008">
    <property type="protein sequence ID" value="MCY1714445.1"/>
    <property type="molecule type" value="Genomic_DNA"/>
</dbReference>
<protein>
    <recommendedName>
        <fullName evidence="6">Probable membrane transporter protein</fullName>
    </recommendedName>
</protein>
<keyword evidence="6" id="KW-1003">Cell membrane</keyword>
<keyword evidence="5 6" id="KW-0472">Membrane</keyword>
<evidence type="ECO:0000256" key="4">
    <source>
        <dbReference type="ARBA" id="ARBA00022989"/>
    </source>
</evidence>
<evidence type="ECO:0000256" key="3">
    <source>
        <dbReference type="ARBA" id="ARBA00022692"/>
    </source>
</evidence>
<dbReference type="InterPro" id="IPR051598">
    <property type="entry name" value="TSUP/Inactive_protease-like"/>
</dbReference>
<evidence type="ECO:0000256" key="1">
    <source>
        <dbReference type="ARBA" id="ARBA00004141"/>
    </source>
</evidence>
<feature type="transmembrane region" description="Helical" evidence="6">
    <location>
        <begin position="71"/>
        <end position="92"/>
    </location>
</feature>
<evidence type="ECO:0000256" key="5">
    <source>
        <dbReference type="ARBA" id="ARBA00023136"/>
    </source>
</evidence>
<keyword evidence="4 6" id="KW-1133">Transmembrane helix</keyword>
<reference evidence="7 8" key="1">
    <citation type="submission" date="2022-11" db="EMBL/GenBank/DDBJ databases">
        <authorList>
            <person name="Caiyu Z."/>
        </authorList>
    </citation>
    <scope>NUCLEOTIDE SEQUENCE [LARGE SCALE GENOMIC DNA]</scope>
    <source>
        <strain evidence="7 8">YR-4</strain>
    </source>
</reference>
<dbReference type="Proteomes" id="UP001082703">
    <property type="component" value="Unassembled WGS sequence"/>
</dbReference>
<accession>A0ABT4BVU1</accession>
<evidence type="ECO:0000256" key="2">
    <source>
        <dbReference type="ARBA" id="ARBA00009142"/>
    </source>
</evidence>
<evidence type="ECO:0000256" key="6">
    <source>
        <dbReference type="RuleBase" id="RU363041"/>
    </source>
</evidence>
<dbReference type="PANTHER" id="PTHR43701:SF2">
    <property type="entry name" value="MEMBRANE TRANSPORTER PROTEIN YJNA-RELATED"/>
    <property type="match status" value="1"/>
</dbReference>
<name>A0ABT4BVU1_9FIRM</name>
<gene>
    <name evidence="7" type="ORF">OUY18_09275</name>
</gene>
<feature type="transmembrane region" description="Helical" evidence="6">
    <location>
        <begin position="6"/>
        <end position="27"/>
    </location>
</feature>
<evidence type="ECO:0000313" key="7">
    <source>
        <dbReference type="EMBL" id="MCY1714445.1"/>
    </source>
</evidence>
<dbReference type="RefSeq" id="WP_268058495.1">
    <property type="nucleotide sequence ID" value="NZ_JAPOHA010000008.1"/>
</dbReference>
<feature type="transmembrane region" description="Helical" evidence="6">
    <location>
        <begin position="146"/>
        <end position="171"/>
    </location>
</feature>
<proteinExistence type="inferred from homology"/>
<dbReference type="PANTHER" id="PTHR43701">
    <property type="entry name" value="MEMBRANE TRANSPORTER PROTEIN MJ0441-RELATED"/>
    <property type="match status" value="1"/>
</dbReference>
<feature type="transmembrane region" description="Helical" evidence="6">
    <location>
        <begin position="183"/>
        <end position="203"/>
    </location>
</feature>
<feature type="transmembrane region" description="Helical" evidence="6">
    <location>
        <begin position="240"/>
        <end position="257"/>
    </location>
</feature>
<comment type="caution">
    <text evidence="7">The sequence shown here is derived from an EMBL/GenBank/DDBJ whole genome shotgun (WGS) entry which is preliminary data.</text>
</comment>